<accession>A0A9D4RB02</accession>
<evidence type="ECO:0000313" key="2">
    <source>
        <dbReference type="Proteomes" id="UP000828390"/>
    </source>
</evidence>
<name>A0A9D4RB02_DREPO</name>
<dbReference type="Proteomes" id="UP000828390">
    <property type="component" value="Unassembled WGS sequence"/>
</dbReference>
<dbReference type="AlphaFoldDB" id="A0A9D4RB02"/>
<dbReference type="EMBL" id="JAIWYP010000003">
    <property type="protein sequence ID" value="KAH3859755.1"/>
    <property type="molecule type" value="Genomic_DNA"/>
</dbReference>
<gene>
    <name evidence="1" type="ORF">DPMN_102578</name>
</gene>
<protein>
    <submittedName>
        <fullName evidence="1">Uncharacterized protein</fullName>
    </submittedName>
</protein>
<organism evidence="1 2">
    <name type="scientific">Dreissena polymorpha</name>
    <name type="common">Zebra mussel</name>
    <name type="synonym">Mytilus polymorpha</name>
    <dbReference type="NCBI Taxonomy" id="45954"/>
    <lineage>
        <taxon>Eukaryota</taxon>
        <taxon>Metazoa</taxon>
        <taxon>Spiralia</taxon>
        <taxon>Lophotrochozoa</taxon>
        <taxon>Mollusca</taxon>
        <taxon>Bivalvia</taxon>
        <taxon>Autobranchia</taxon>
        <taxon>Heteroconchia</taxon>
        <taxon>Euheterodonta</taxon>
        <taxon>Imparidentia</taxon>
        <taxon>Neoheterodontei</taxon>
        <taxon>Myida</taxon>
        <taxon>Dreissenoidea</taxon>
        <taxon>Dreissenidae</taxon>
        <taxon>Dreissena</taxon>
    </lineage>
</organism>
<comment type="caution">
    <text evidence="1">The sequence shown here is derived from an EMBL/GenBank/DDBJ whole genome shotgun (WGS) entry which is preliminary data.</text>
</comment>
<proteinExistence type="predicted"/>
<reference evidence="1" key="1">
    <citation type="journal article" date="2019" name="bioRxiv">
        <title>The Genome of the Zebra Mussel, Dreissena polymorpha: A Resource for Invasive Species Research.</title>
        <authorList>
            <person name="McCartney M.A."/>
            <person name="Auch B."/>
            <person name="Kono T."/>
            <person name="Mallez S."/>
            <person name="Zhang Y."/>
            <person name="Obille A."/>
            <person name="Becker A."/>
            <person name="Abrahante J.E."/>
            <person name="Garbe J."/>
            <person name="Badalamenti J.P."/>
            <person name="Herman A."/>
            <person name="Mangelson H."/>
            <person name="Liachko I."/>
            <person name="Sullivan S."/>
            <person name="Sone E.D."/>
            <person name="Koren S."/>
            <person name="Silverstein K.A.T."/>
            <person name="Beckman K.B."/>
            <person name="Gohl D.M."/>
        </authorList>
    </citation>
    <scope>NUCLEOTIDE SEQUENCE</scope>
    <source>
        <strain evidence="1">Duluth1</strain>
        <tissue evidence="1">Whole animal</tissue>
    </source>
</reference>
<reference evidence="1" key="2">
    <citation type="submission" date="2020-11" db="EMBL/GenBank/DDBJ databases">
        <authorList>
            <person name="McCartney M.A."/>
            <person name="Auch B."/>
            <person name="Kono T."/>
            <person name="Mallez S."/>
            <person name="Becker A."/>
            <person name="Gohl D.M."/>
            <person name="Silverstein K.A.T."/>
            <person name="Koren S."/>
            <person name="Bechman K.B."/>
            <person name="Herman A."/>
            <person name="Abrahante J.E."/>
            <person name="Garbe J."/>
        </authorList>
    </citation>
    <scope>NUCLEOTIDE SEQUENCE</scope>
    <source>
        <strain evidence="1">Duluth1</strain>
        <tissue evidence="1">Whole animal</tissue>
    </source>
</reference>
<evidence type="ECO:0000313" key="1">
    <source>
        <dbReference type="EMBL" id="KAH3859755.1"/>
    </source>
</evidence>
<sequence>MAYVILSSTRIVERAVEVQLPQRAVTFLTRAGGNGLSSDDHKITRYHWVREAASLAAGDVLNSTGEPCGWALCVQPYSVAVIEPLCWSKKDAGLRIGRSWLESHSDHRYFLSKKLIQRLLLSTQEYGHL</sequence>
<keyword evidence="2" id="KW-1185">Reference proteome</keyword>